<evidence type="ECO:0000313" key="1">
    <source>
        <dbReference type="EMBL" id="TFK70352.1"/>
    </source>
</evidence>
<accession>A0ACD3AXL7</accession>
<dbReference type="Proteomes" id="UP000308600">
    <property type="component" value="Unassembled WGS sequence"/>
</dbReference>
<name>A0ACD3AXL7_9AGAR</name>
<protein>
    <submittedName>
        <fullName evidence="1">Uncharacterized protein</fullName>
    </submittedName>
</protein>
<organism evidence="1 2">
    <name type="scientific">Pluteus cervinus</name>
    <dbReference type="NCBI Taxonomy" id="181527"/>
    <lineage>
        <taxon>Eukaryota</taxon>
        <taxon>Fungi</taxon>
        <taxon>Dikarya</taxon>
        <taxon>Basidiomycota</taxon>
        <taxon>Agaricomycotina</taxon>
        <taxon>Agaricomycetes</taxon>
        <taxon>Agaricomycetidae</taxon>
        <taxon>Agaricales</taxon>
        <taxon>Pluteineae</taxon>
        <taxon>Pluteaceae</taxon>
        <taxon>Pluteus</taxon>
    </lineage>
</organism>
<dbReference type="EMBL" id="ML208314">
    <property type="protein sequence ID" value="TFK70352.1"/>
    <property type="molecule type" value="Genomic_DNA"/>
</dbReference>
<gene>
    <name evidence="1" type="ORF">BDN72DRAFT_896482</name>
</gene>
<proteinExistence type="predicted"/>
<reference evidence="1 2" key="1">
    <citation type="journal article" date="2019" name="Nat. Ecol. Evol.">
        <title>Megaphylogeny resolves global patterns of mushroom evolution.</title>
        <authorList>
            <person name="Varga T."/>
            <person name="Krizsan K."/>
            <person name="Foldi C."/>
            <person name="Dima B."/>
            <person name="Sanchez-Garcia M."/>
            <person name="Sanchez-Ramirez S."/>
            <person name="Szollosi G.J."/>
            <person name="Szarkandi J.G."/>
            <person name="Papp V."/>
            <person name="Albert L."/>
            <person name="Andreopoulos W."/>
            <person name="Angelini C."/>
            <person name="Antonin V."/>
            <person name="Barry K.W."/>
            <person name="Bougher N.L."/>
            <person name="Buchanan P."/>
            <person name="Buyck B."/>
            <person name="Bense V."/>
            <person name="Catcheside P."/>
            <person name="Chovatia M."/>
            <person name="Cooper J."/>
            <person name="Damon W."/>
            <person name="Desjardin D."/>
            <person name="Finy P."/>
            <person name="Geml J."/>
            <person name="Haridas S."/>
            <person name="Hughes K."/>
            <person name="Justo A."/>
            <person name="Karasinski D."/>
            <person name="Kautmanova I."/>
            <person name="Kiss B."/>
            <person name="Kocsube S."/>
            <person name="Kotiranta H."/>
            <person name="LaButti K.M."/>
            <person name="Lechner B.E."/>
            <person name="Liimatainen K."/>
            <person name="Lipzen A."/>
            <person name="Lukacs Z."/>
            <person name="Mihaltcheva S."/>
            <person name="Morgado L.N."/>
            <person name="Niskanen T."/>
            <person name="Noordeloos M.E."/>
            <person name="Ohm R.A."/>
            <person name="Ortiz-Santana B."/>
            <person name="Ovrebo C."/>
            <person name="Racz N."/>
            <person name="Riley R."/>
            <person name="Savchenko A."/>
            <person name="Shiryaev A."/>
            <person name="Soop K."/>
            <person name="Spirin V."/>
            <person name="Szebenyi C."/>
            <person name="Tomsovsky M."/>
            <person name="Tulloss R.E."/>
            <person name="Uehling J."/>
            <person name="Grigoriev I.V."/>
            <person name="Vagvolgyi C."/>
            <person name="Papp T."/>
            <person name="Martin F.M."/>
            <person name="Miettinen O."/>
            <person name="Hibbett D.S."/>
            <person name="Nagy L.G."/>
        </authorList>
    </citation>
    <scope>NUCLEOTIDE SEQUENCE [LARGE SCALE GENOMIC DNA]</scope>
    <source>
        <strain evidence="1 2">NL-1719</strain>
    </source>
</reference>
<evidence type="ECO:0000313" key="2">
    <source>
        <dbReference type="Proteomes" id="UP000308600"/>
    </source>
</evidence>
<sequence length="382" mass="42999">MQNDYPLQGSGPPFYMPPGFPTTNEQADAIRHASAGALQMYENVAYMELSKEANNLRYVLSLFFSFLWFEDSYTSLSSLGTSLTAAETEKATWATAYNQLVQSRGLTEPSQAPTTLSNKLKYTTLFPLSYKKQIDRLKRDDFNKIKYWSAKEYQDPKTGLRAWNFLQHDDGTLLESLDRKEVTNWLWALWDDINLTCPGVLKSSYGRISLTLRGHMENEAGERFPFFRRCAGKWKVQRTLSELFPNFARGHIQDDTNIKQEDDSNGNSSRERKDQHSGDVKGTSNAKRRRLDDAEDEDYSGEGDEIMTGIGDQDEISSATPPTSRPEPRSKLAAKTKTSPPGSRAAAAPTQKRPATTNNSTQSSTTQTTVRLNSSIALQERL</sequence>
<keyword evidence="2" id="KW-1185">Reference proteome</keyword>